<feature type="domain" description="N-acetyltransferase" evidence="1">
    <location>
        <begin position="56"/>
        <end position="191"/>
    </location>
</feature>
<dbReference type="eggNOG" id="COG0454">
    <property type="taxonomic scope" value="Bacteria"/>
</dbReference>
<evidence type="ECO:0000313" key="2">
    <source>
        <dbReference type="EMBL" id="CCH34382.1"/>
    </source>
</evidence>
<dbReference type="STRING" id="1179773.BN6_71470"/>
<dbReference type="Pfam" id="PF13527">
    <property type="entry name" value="Acetyltransf_9"/>
    <property type="match status" value="1"/>
</dbReference>
<dbReference type="KEGG" id="sesp:BN6_71470"/>
<dbReference type="PROSITE" id="PS51186">
    <property type="entry name" value="GNAT"/>
    <property type="match status" value="1"/>
</dbReference>
<dbReference type="GO" id="GO:0016747">
    <property type="term" value="F:acyltransferase activity, transferring groups other than amino-acyl groups"/>
    <property type="evidence" value="ECO:0007669"/>
    <property type="project" value="InterPro"/>
</dbReference>
<dbReference type="AlphaFoldDB" id="K0KA06"/>
<dbReference type="HOGENOM" id="CLU_106718_0_0_11"/>
<name>K0KA06_SACES</name>
<protein>
    <recommendedName>
        <fullName evidence="1">N-acetyltransferase domain-containing protein</fullName>
    </recommendedName>
</protein>
<dbReference type="InterPro" id="IPR016181">
    <property type="entry name" value="Acyl_CoA_acyltransferase"/>
</dbReference>
<reference evidence="2 3" key="1">
    <citation type="journal article" date="2012" name="BMC Genomics">
        <title>Complete genome sequence of Saccharothrix espanaensis DSM 44229T and comparison to the other completely sequenced Pseudonocardiaceae.</title>
        <authorList>
            <person name="Strobel T."/>
            <person name="Al-Dilaimi A."/>
            <person name="Blom J."/>
            <person name="Gessner A."/>
            <person name="Kalinowski J."/>
            <person name="Luzhetska M."/>
            <person name="Puhler A."/>
            <person name="Szczepanowski R."/>
            <person name="Bechthold A."/>
            <person name="Ruckert C."/>
        </authorList>
    </citation>
    <scope>NUCLEOTIDE SEQUENCE [LARGE SCALE GENOMIC DNA]</scope>
    <source>
        <strain evidence="3">ATCC 51144 / DSM 44229 / JCM 9112 / NBRC 15066 / NRRL 15764</strain>
    </source>
</reference>
<dbReference type="CDD" id="cd04301">
    <property type="entry name" value="NAT_SF"/>
    <property type="match status" value="1"/>
</dbReference>
<sequence>MTRVTGRRGRFAAVRALRGRDDRWQYVRTARPVLAGGRGVVGGQRIGGSMTVVTTAHTSEVDPAVLAAARALCDDAFDGGFSDEDWEHALGGVHAFVWEDDELVGHGAVVQRRLLHDGRAWRTGYVEAVAVRADRRGRGHGAAVMGALEDVVRRAYQAGALASAETALDFYAGRGWRLWRGPTSVLGPAGPQRTEDDDGGIFVLPVEVVPDVDGPLACDWREGDVW</sequence>
<dbReference type="PATRIC" id="fig|1179773.3.peg.7222"/>
<dbReference type="Proteomes" id="UP000006281">
    <property type="component" value="Chromosome"/>
</dbReference>
<dbReference type="InterPro" id="IPR000182">
    <property type="entry name" value="GNAT_dom"/>
</dbReference>
<dbReference type="EMBL" id="HE804045">
    <property type="protein sequence ID" value="CCH34382.1"/>
    <property type="molecule type" value="Genomic_DNA"/>
</dbReference>
<accession>K0KA06</accession>
<dbReference type="SUPFAM" id="SSF55729">
    <property type="entry name" value="Acyl-CoA N-acyltransferases (Nat)"/>
    <property type="match status" value="1"/>
</dbReference>
<organism evidence="2 3">
    <name type="scientific">Saccharothrix espanaensis (strain ATCC 51144 / DSM 44229 / JCM 9112 / NBRC 15066 / NRRL 15764)</name>
    <dbReference type="NCBI Taxonomy" id="1179773"/>
    <lineage>
        <taxon>Bacteria</taxon>
        <taxon>Bacillati</taxon>
        <taxon>Actinomycetota</taxon>
        <taxon>Actinomycetes</taxon>
        <taxon>Pseudonocardiales</taxon>
        <taxon>Pseudonocardiaceae</taxon>
        <taxon>Saccharothrix</taxon>
    </lineage>
</organism>
<evidence type="ECO:0000259" key="1">
    <source>
        <dbReference type="PROSITE" id="PS51186"/>
    </source>
</evidence>
<keyword evidence="3" id="KW-1185">Reference proteome</keyword>
<evidence type="ECO:0000313" key="3">
    <source>
        <dbReference type="Proteomes" id="UP000006281"/>
    </source>
</evidence>
<proteinExistence type="predicted"/>
<dbReference type="Gene3D" id="3.40.630.30">
    <property type="match status" value="1"/>
</dbReference>
<gene>
    <name evidence="2" type="ordered locus">BN6_71470</name>
</gene>